<reference evidence="1 2" key="1">
    <citation type="submission" date="2018-11" db="EMBL/GenBank/DDBJ databases">
        <authorList>
            <person name="Huo Y."/>
        </authorList>
    </citation>
    <scope>NUCLEOTIDE SEQUENCE [LARGE SCALE GENOMIC DNA]</scope>
    <source>
        <strain evidence="1 2">DSM 30132</strain>
    </source>
</reference>
<gene>
    <name evidence="1" type="ORF">EFD55_23970</name>
</gene>
<dbReference type="EMBL" id="RJJT01000019">
    <property type="protein sequence ID" value="RSB66480.1"/>
    <property type="molecule type" value="Genomic_DNA"/>
</dbReference>
<name>A0A427MEY0_9HYPH</name>
<organism evidence="1 2">
    <name type="scientific">Rhizobium pisi</name>
    <dbReference type="NCBI Taxonomy" id="574561"/>
    <lineage>
        <taxon>Bacteria</taxon>
        <taxon>Pseudomonadati</taxon>
        <taxon>Pseudomonadota</taxon>
        <taxon>Alphaproteobacteria</taxon>
        <taxon>Hyphomicrobiales</taxon>
        <taxon>Rhizobiaceae</taxon>
        <taxon>Rhizobium/Agrobacterium group</taxon>
        <taxon>Rhizobium</taxon>
    </lineage>
</organism>
<protein>
    <submittedName>
        <fullName evidence="1">Uncharacterized protein</fullName>
    </submittedName>
</protein>
<comment type="caution">
    <text evidence="1">The sequence shown here is derived from an EMBL/GenBank/DDBJ whole genome shotgun (WGS) entry which is preliminary data.</text>
</comment>
<sequence>MRPITTTRTIAIFMTATARRISPSRQRAVSALVAIQVHEVRPRERLRDTALRQVDMVKLAAGTLLILSGALLVSSA</sequence>
<dbReference type="AlphaFoldDB" id="A0A427MEY0"/>
<proteinExistence type="predicted"/>
<evidence type="ECO:0000313" key="1">
    <source>
        <dbReference type="EMBL" id="RSB66480.1"/>
    </source>
</evidence>
<evidence type="ECO:0000313" key="2">
    <source>
        <dbReference type="Proteomes" id="UP000277279"/>
    </source>
</evidence>
<accession>A0A427MEY0</accession>
<dbReference type="Proteomes" id="UP000277279">
    <property type="component" value="Unassembled WGS sequence"/>
</dbReference>